<feature type="non-terminal residue" evidence="3">
    <location>
        <position position="492"/>
    </location>
</feature>
<evidence type="ECO:0000313" key="3">
    <source>
        <dbReference type="EMBL" id="KKW28306.1"/>
    </source>
</evidence>
<dbReference type="Gene3D" id="6.10.340.10">
    <property type="match status" value="1"/>
</dbReference>
<protein>
    <submittedName>
        <fullName evidence="3">Integral membrane sensor signal transduction histidine kinase</fullName>
    </submittedName>
</protein>
<dbReference type="CDD" id="cd06225">
    <property type="entry name" value="HAMP"/>
    <property type="match status" value="1"/>
</dbReference>
<dbReference type="Pfam" id="PF06580">
    <property type="entry name" value="His_kinase"/>
    <property type="match status" value="1"/>
</dbReference>
<evidence type="ECO:0000256" key="1">
    <source>
        <dbReference type="SAM" id="Phobius"/>
    </source>
</evidence>
<accession>A0A0G1XBG5</accession>
<dbReference type="GO" id="GO:0016020">
    <property type="term" value="C:membrane"/>
    <property type="evidence" value="ECO:0007669"/>
    <property type="project" value="InterPro"/>
</dbReference>
<dbReference type="InterPro" id="IPR051552">
    <property type="entry name" value="HptR"/>
</dbReference>
<dbReference type="GO" id="GO:0000155">
    <property type="term" value="F:phosphorelay sensor kinase activity"/>
    <property type="evidence" value="ECO:0007669"/>
    <property type="project" value="InterPro"/>
</dbReference>
<dbReference type="PANTHER" id="PTHR42713">
    <property type="entry name" value="HISTIDINE KINASE-RELATED"/>
    <property type="match status" value="1"/>
</dbReference>
<dbReference type="SUPFAM" id="SSF158472">
    <property type="entry name" value="HAMP domain-like"/>
    <property type="match status" value="1"/>
</dbReference>
<evidence type="ECO:0000259" key="2">
    <source>
        <dbReference type="PROSITE" id="PS50885"/>
    </source>
</evidence>
<dbReference type="InterPro" id="IPR003660">
    <property type="entry name" value="HAMP_dom"/>
</dbReference>
<keyword evidence="1" id="KW-1133">Transmembrane helix</keyword>
<proteinExistence type="predicted"/>
<dbReference type="InterPro" id="IPR010559">
    <property type="entry name" value="Sig_transdc_His_kin_internal"/>
</dbReference>
<dbReference type="Pfam" id="PF00672">
    <property type="entry name" value="HAMP"/>
    <property type="match status" value="1"/>
</dbReference>
<keyword evidence="3" id="KW-0808">Transferase</keyword>
<dbReference type="SMART" id="SM00304">
    <property type="entry name" value="HAMP"/>
    <property type="match status" value="1"/>
</dbReference>
<dbReference type="Proteomes" id="UP000034846">
    <property type="component" value="Unassembled WGS sequence"/>
</dbReference>
<gene>
    <name evidence="3" type="ORF">UY72_C0076G0006</name>
</gene>
<keyword evidence="3" id="KW-0418">Kinase</keyword>
<evidence type="ECO:0000313" key="4">
    <source>
        <dbReference type="Proteomes" id="UP000034846"/>
    </source>
</evidence>
<dbReference type="PANTHER" id="PTHR42713:SF2">
    <property type="entry name" value="TWO-COMPONENT SENSOR KINASE YESM"/>
    <property type="match status" value="1"/>
</dbReference>
<dbReference type="PROSITE" id="PS50885">
    <property type="entry name" value="HAMP"/>
    <property type="match status" value="1"/>
</dbReference>
<name>A0A0G1XBG5_9BACT</name>
<keyword evidence="1" id="KW-0812">Transmembrane</keyword>
<feature type="transmembrane region" description="Helical" evidence="1">
    <location>
        <begin position="290"/>
        <end position="312"/>
    </location>
</feature>
<keyword evidence="1" id="KW-0472">Membrane</keyword>
<organism evidence="3 4">
    <name type="scientific">Candidatus Uhrbacteria bacterium GW2011_GWD2_52_7</name>
    <dbReference type="NCBI Taxonomy" id="1618989"/>
    <lineage>
        <taxon>Bacteria</taxon>
        <taxon>Candidatus Uhriibacteriota</taxon>
    </lineage>
</organism>
<dbReference type="EMBL" id="LCRD01000076">
    <property type="protein sequence ID" value="KKW28306.1"/>
    <property type="molecule type" value="Genomic_DNA"/>
</dbReference>
<comment type="caution">
    <text evidence="3">The sequence shown here is derived from an EMBL/GenBank/DDBJ whole genome shotgun (WGS) entry which is preliminary data.</text>
</comment>
<feature type="transmembrane region" description="Helical" evidence="1">
    <location>
        <begin position="12"/>
        <end position="31"/>
    </location>
</feature>
<reference evidence="3 4" key="1">
    <citation type="journal article" date="2015" name="Nature">
        <title>rRNA introns, odd ribosomes, and small enigmatic genomes across a large radiation of phyla.</title>
        <authorList>
            <person name="Brown C.T."/>
            <person name="Hug L.A."/>
            <person name="Thomas B.C."/>
            <person name="Sharon I."/>
            <person name="Castelle C.J."/>
            <person name="Singh A."/>
            <person name="Wilkins M.J."/>
            <person name="Williams K.H."/>
            <person name="Banfield J.F."/>
        </authorList>
    </citation>
    <scope>NUCLEOTIDE SEQUENCE [LARGE SCALE GENOMIC DNA]</scope>
</reference>
<dbReference type="AlphaFoldDB" id="A0A0G1XBG5"/>
<feature type="domain" description="HAMP" evidence="2">
    <location>
        <begin position="313"/>
        <end position="365"/>
    </location>
</feature>
<sequence length="492" mass="57086">MKILKRILISEVIIAIMLIGIFYSLIPGIVYETNLSQAITDSLDMNQQLISRVETSFKDLEKFGASVENDHELADLIKKDIAVHSEQNVAYIKNYLSNLGRYNKMDPYQVLGIYFELDNGRKYTTIGLHDEVVSHIRDELLTEYAKNGSIAAFSEPFLLKQSDTVTDYFTAKLDRAYCYIMPYKKFGINGNLVIISMYDDIASIFENLVQDKKDFLLLTNDNTPIYPSDKNSQIDIENVFSQIKKTHIYMDATIQNANGFITVRYSRYGGWKLIVQQRKADIMRQHNKLILFYLAMLSIYIVLFFIFLIPWLNSIFRPLKSLARQMNEVSRGNLDVKVKVKTNDEIGELGNAFNYMSSELKNHIKSLVEKTKEENAIRYSFLISKIDPHFIYNTMNTITYLASQKRNEDVINVNKAMIEILKDRLRINVNEVFDSVSREVDVTKEYLTIQNYRYQNTFKVKWDVANEVLDKQIPKTIIQPLVENALYHGLLT</sequence>